<evidence type="ECO:0000256" key="1">
    <source>
        <dbReference type="ARBA" id="ARBA00000843"/>
    </source>
</evidence>
<evidence type="ECO:0000256" key="4">
    <source>
        <dbReference type="ARBA" id="ARBA00008343"/>
    </source>
</evidence>
<name>A0A194AJP7_9BACT</name>
<dbReference type="GO" id="GO:0000701">
    <property type="term" value="F:purine-specific mismatch base pair DNA N-glycosylase activity"/>
    <property type="evidence" value="ECO:0007669"/>
    <property type="project" value="UniProtKB-EC"/>
</dbReference>
<reference evidence="18" key="1">
    <citation type="submission" date="2016-06" db="EMBL/GenBank/DDBJ databases">
        <title>Draft genome sequence of Desulfoplanes formicivorans strain Pf12B.</title>
        <authorList>
            <person name="Watanabe M."/>
            <person name="Kojima H."/>
            <person name="Fukui M."/>
        </authorList>
    </citation>
    <scope>NUCLEOTIDE SEQUENCE [LARGE SCALE GENOMIC DNA]</scope>
    <source>
        <strain evidence="18">Pf12B</strain>
    </source>
</reference>
<accession>A0A194AJP7</accession>
<evidence type="ECO:0000256" key="9">
    <source>
        <dbReference type="ARBA" id="ARBA00022763"/>
    </source>
</evidence>
<dbReference type="GO" id="GO:0035485">
    <property type="term" value="F:adenine/guanine mispair binding"/>
    <property type="evidence" value="ECO:0007669"/>
    <property type="project" value="TreeGrafter"/>
</dbReference>
<dbReference type="EC" id="3.2.2.31" evidence="5"/>
<evidence type="ECO:0000256" key="15">
    <source>
        <dbReference type="SAM" id="MobiDB-lite"/>
    </source>
</evidence>
<dbReference type="Pfam" id="PF00730">
    <property type="entry name" value="HhH-GPD"/>
    <property type="match status" value="1"/>
</dbReference>
<evidence type="ECO:0000256" key="11">
    <source>
        <dbReference type="ARBA" id="ARBA00023004"/>
    </source>
</evidence>
<evidence type="ECO:0000256" key="10">
    <source>
        <dbReference type="ARBA" id="ARBA00022801"/>
    </source>
</evidence>
<dbReference type="GO" id="GO:0006284">
    <property type="term" value="P:base-excision repair"/>
    <property type="evidence" value="ECO:0007669"/>
    <property type="project" value="InterPro"/>
</dbReference>
<dbReference type="PROSITE" id="PS01155">
    <property type="entry name" value="ENDONUCLEASE_III_2"/>
    <property type="match status" value="1"/>
</dbReference>
<dbReference type="Pfam" id="PF00633">
    <property type="entry name" value="HHH"/>
    <property type="match status" value="1"/>
</dbReference>
<dbReference type="InterPro" id="IPR003265">
    <property type="entry name" value="HhH-GPD_domain"/>
</dbReference>
<keyword evidence="9" id="KW-0227">DNA damage</keyword>
<keyword evidence="14" id="KW-0326">Glycosidase</keyword>
<dbReference type="NCBIfam" id="TIGR01084">
    <property type="entry name" value="mutY"/>
    <property type="match status" value="1"/>
</dbReference>
<dbReference type="Gene3D" id="1.10.340.30">
    <property type="entry name" value="Hypothetical protein, domain 2"/>
    <property type="match status" value="1"/>
</dbReference>
<keyword evidence="18" id="KW-1185">Reference proteome</keyword>
<dbReference type="InterPro" id="IPR023170">
    <property type="entry name" value="HhH_base_excis_C"/>
</dbReference>
<dbReference type="PROSITE" id="PS51462">
    <property type="entry name" value="NUDIX"/>
    <property type="match status" value="1"/>
</dbReference>
<feature type="region of interest" description="Disordered" evidence="15">
    <location>
        <begin position="359"/>
        <end position="378"/>
    </location>
</feature>
<dbReference type="InterPro" id="IPR011257">
    <property type="entry name" value="DNA_glycosylase"/>
</dbReference>
<keyword evidence="13" id="KW-0234">DNA repair</keyword>
<dbReference type="Proteomes" id="UP000095200">
    <property type="component" value="Unassembled WGS sequence"/>
</dbReference>
<dbReference type="InterPro" id="IPR000086">
    <property type="entry name" value="NUDIX_hydrolase_dom"/>
</dbReference>
<sequence length="378" mass="42681">MDFAHLFQNALLDWFATHRRDLPWRRDYAPYKVWISEIMLQQTQMERGVEYFNRWMARFPDIRSVALAHEDEILRAWEGLGYYRRARNLHKTARIIVADHNGVFPRQPDELAALPGIGPYTAAAIASIAFEKPVPVVDANVSRVLARIFDVDTLITARETRSFITAQAARLLPASRARDFNQAIMELGALVCKKSPVCIQCPLQSLCASLEKGNMLERPVTPKPPTTIPLTMVAGVLVHQGQVFIQKRPDNAVWANLWEFPGGKVIPGEPLETAVAREFFRQTRLSVIPGRKVAEIKHSYTRYRITLHAFCCSTNPPVHPVLHTALEYRWVRPDTLNQLAFPTSHRKLIRLLFGSSQHGLHPGSGSVPIPEQGPDIAP</sequence>
<dbReference type="GO" id="GO:0032357">
    <property type="term" value="F:oxidized purine DNA binding"/>
    <property type="evidence" value="ECO:0007669"/>
    <property type="project" value="TreeGrafter"/>
</dbReference>
<dbReference type="STRING" id="1592317.DPF_2191"/>
<evidence type="ECO:0000256" key="8">
    <source>
        <dbReference type="ARBA" id="ARBA00022723"/>
    </source>
</evidence>
<protein>
    <recommendedName>
        <fullName evidence="6">Adenine DNA glycosylase</fullName>
        <ecNumber evidence="5">3.2.2.31</ecNumber>
    </recommendedName>
</protein>
<keyword evidence="11" id="KW-0408">Iron</keyword>
<dbReference type="GO" id="GO:0006298">
    <property type="term" value="P:mismatch repair"/>
    <property type="evidence" value="ECO:0007669"/>
    <property type="project" value="TreeGrafter"/>
</dbReference>
<evidence type="ECO:0000256" key="14">
    <source>
        <dbReference type="ARBA" id="ARBA00023295"/>
    </source>
</evidence>
<keyword evidence="12" id="KW-0411">Iron-sulfur</keyword>
<comment type="similarity">
    <text evidence="4">Belongs to the Nth/MutY family.</text>
</comment>
<comment type="caution">
    <text evidence="17">The sequence shown here is derived from an EMBL/GenBank/DDBJ whole genome shotgun (WGS) entry which is preliminary data.</text>
</comment>
<comment type="function">
    <text evidence="3">Adenine glycosylase active on G-A mispairs. MutY also corrects error-prone DNA synthesis past GO lesions which are due to the oxidatively damaged form of guanine: 7,8-dihydro-8-oxoguanine (8-oxo-dGTP).</text>
</comment>
<dbReference type="Pfam" id="PF14815">
    <property type="entry name" value="NUDIX_4"/>
    <property type="match status" value="1"/>
</dbReference>
<keyword evidence="8" id="KW-0479">Metal-binding</keyword>
<dbReference type="OrthoDB" id="9802365at2"/>
<organism evidence="17 18">
    <name type="scientific">Desulfoplanes formicivorans</name>
    <dbReference type="NCBI Taxonomy" id="1592317"/>
    <lineage>
        <taxon>Bacteria</taxon>
        <taxon>Pseudomonadati</taxon>
        <taxon>Thermodesulfobacteriota</taxon>
        <taxon>Desulfovibrionia</taxon>
        <taxon>Desulfovibrionales</taxon>
        <taxon>Desulfoplanaceae</taxon>
        <taxon>Desulfoplanes</taxon>
    </lineage>
</organism>
<evidence type="ECO:0000256" key="6">
    <source>
        <dbReference type="ARBA" id="ARBA00022023"/>
    </source>
</evidence>
<dbReference type="InterPro" id="IPR005760">
    <property type="entry name" value="A/G_AdeGlyc_MutY"/>
</dbReference>
<comment type="catalytic activity">
    <reaction evidence="1">
        <text>Hydrolyzes free adenine bases from 7,8-dihydro-8-oxoguanine:adenine mismatched double-stranded DNA, leaving an apurinic site.</text>
        <dbReference type="EC" id="3.2.2.31"/>
    </reaction>
</comment>
<evidence type="ECO:0000256" key="7">
    <source>
        <dbReference type="ARBA" id="ARBA00022485"/>
    </source>
</evidence>
<feature type="domain" description="Nudix hydrolase" evidence="16">
    <location>
        <begin position="221"/>
        <end position="353"/>
    </location>
</feature>
<evidence type="ECO:0000256" key="12">
    <source>
        <dbReference type="ARBA" id="ARBA00023014"/>
    </source>
</evidence>
<keyword evidence="7" id="KW-0004">4Fe-4S</keyword>
<comment type="cofactor">
    <cofactor evidence="2">
        <name>[4Fe-4S] cluster</name>
        <dbReference type="ChEBI" id="CHEBI:49883"/>
    </cofactor>
</comment>
<dbReference type="Gene3D" id="3.90.79.10">
    <property type="entry name" value="Nucleoside Triphosphate Pyrophosphohydrolase"/>
    <property type="match status" value="1"/>
</dbReference>
<dbReference type="RefSeq" id="WP_069859685.1">
    <property type="nucleotide sequence ID" value="NZ_BDFE01000017.1"/>
</dbReference>
<dbReference type="GO" id="GO:0051539">
    <property type="term" value="F:4 iron, 4 sulfur cluster binding"/>
    <property type="evidence" value="ECO:0007669"/>
    <property type="project" value="UniProtKB-KW"/>
</dbReference>
<dbReference type="SUPFAM" id="SSF48150">
    <property type="entry name" value="DNA-glycosylase"/>
    <property type="match status" value="1"/>
</dbReference>
<dbReference type="InterPro" id="IPR015797">
    <property type="entry name" value="NUDIX_hydrolase-like_dom_sf"/>
</dbReference>
<evidence type="ECO:0000256" key="3">
    <source>
        <dbReference type="ARBA" id="ARBA00002933"/>
    </source>
</evidence>
<dbReference type="GO" id="GO:0046872">
    <property type="term" value="F:metal ion binding"/>
    <property type="evidence" value="ECO:0007669"/>
    <property type="project" value="UniProtKB-KW"/>
</dbReference>
<dbReference type="SUPFAM" id="SSF55811">
    <property type="entry name" value="Nudix"/>
    <property type="match status" value="1"/>
</dbReference>
<keyword evidence="10" id="KW-0378">Hydrolase</keyword>
<dbReference type="SMART" id="SM00478">
    <property type="entry name" value="ENDO3c"/>
    <property type="match status" value="1"/>
</dbReference>
<dbReference type="InterPro" id="IPR000445">
    <property type="entry name" value="HhH_motif"/>
</dbReference>
<gene>
    <name evidence="17" type="ORF">DPF_2191</name>
</gene>
<evidence type="ECO:0000256" key="5">
    <source>
        <dbReference type="ARBA" id="ARBA00012045"/>
    </source>
</evidence>
<dbReference type="CDD" id="cd00056">
    <property type="entry name" value="ENDO3c"/>
    <property type="match status" value="1"/>
</dbReference>
<dbReference type="Gene3D" id="1.10.1670.10">
    <property type="entry name" value="Helix-hairpin-Helix base-excision DNA repair enzymes (C-terminal)"/>
    <property type="match status" value="1"/>
</dbReference>
<evidence type="ECO:0000256" key="13">
    <source>
        <dbReference type="ARBA" id="ARBA00023204"/>
    </source>
</evidence>
<evidence type="ECO:0000256" key="2">
    <source>
        <dbReference type="ARBA" id="ARBA00001966"/>
    </source>
</evidence>
<dbReference type="AlphaFoldDB" id="A0A194AJP7"/>
<dbReference type="GO" id="GO:0034039">
    <property type="term" value="F:8-oxo-7,8-dihydroguanine DNA N-glycosylase activity"/>
    <property type="evidence" value="ECO:0007669"/>
    <property type="project" value="TreeGrafter"/>
</dbReference>
<evidence type="ECO:0000313" key="17">
    <source>
        <dbReference type="EMBL" id="GAU09465.1"/>
    </source>
</evidence>
<dbReference type="PANTHER" id="PTHR42944:SF1">
    <property type="entry name" value="ADENINE DNA GLYCOSYLASE"/>
    <property type="match status" value="1"/>
</dbReference>
<dbReference type="PANTHER" id="PTHR42944">
    <property type="entry name" value="ADENINE DNA GLYCOSYLASE"/>
    <property type="match status" value="1"/>
</dbReference>
<dbReference type="FunFam" id="1.10.340.30:FF:000002">
    <property type="entry name" value="Adenine DNA glycosylase"/>
    <property type="match status" value="1"/>
</dbReference>
<dbReference type="InterPro" id="IPR029119">
    <property type="entry name" value="MutY_C"/>
</dbReference>
<evidence type="ECO:0000313" key="18">
    <source>
        <dbReference type="Proteomes" id="UP000095200"/>
    </source>
</evidence>
<dbReference type="EMBL" id="BDFE01000017">
    <property type="protein sequence ID" value="GAU09465.1"/>
    <property type="molecule type" value="Genomic_DNA"/>
</dbReference>
<dbReference type="InterPro" id="IPR004036">
    <property type="entry name" value="Endonuclease-III-like_CS2"/>
</dbReference>
<evidence type="ECO:0000259" key="16">
    <source>
        <dbReference type="PROSITE" id="PS51462"/>
    </source>
</evidence>
<proteinExistence type="inferred from homology"/>
<dbReference type="InterPro" id="IPR044298">
    <property type="entry name" value="MIG/MutY"/>
</dbReference>